<comment type="caution">
    <text evidence="1">The sequence shown here is derived from an EMBL/GenBank/DDBJ whole genome shotgun (WGS) entry which is preliminary data.</text>
</comment>
<keyword evidence="2" id="KW-1185">Reference proteome</keyword>
<protein>
    <submittedName>
        <fullName evidence="1">Uncharacterized protein</fullName>
    </submittedName>
</protein>
<organism evidence="1 2">
    <name type="scientific">Zarea fungicola</name>
    <dbReference type="NCBI Taxonomy" id="93591"/>
    <lineage>
        <taxon>Eukaryota</taxon>
        <taxon>Fungi</taxon>
        <taxon>Dikarya</taxon>
        <taxon>Ascomycota</taxon>
        <taxon>Pezizomycotina</taxon>
        <taxon>Sordariomycetes</taxon>
        <taxon>Hypocreomycetidae</taxon>
        <taxon>Hypocreales</taxon>
        <taxon>Cordycipitaceae</taxon>
        <taxon>Zarea</taxon>
    </lineage>
</organism>
<dbReference type="Proteomes" id="UP001143910">
    <property type="component" value="Unassembled WGS sequence"/>
</dbReference>
<evidence type="ECO:0000313" key="2">
    <source>
        <dbReference type="Proteomes" id="UP001143910"/>
    </source>
</evidence>
<gene>
    <name evidence="1" type="ORF">NQ176_g7789</name>
</gene>
<evidence type="ECO:0000313" key="1">
    <source>
        <dbReference type="EMBL" id="KAJ2971246.1"/>
    </source>
</evidence>
<reference evidence="1" key="1">
    <citation type="submission" date="2022-08" db="EMBL/GenBank/DDBJ databases">
        <title>Genome Sequence of Lecanicillium fungicola.</title>
        <authorList>
            <person name="Buettner E."/>
        </authorList>
    </citation>
    <scope>NUCLEOTIDE SEQUENCE</scope>
    <source>
        <strain evidence="1">Babe33</strain>
    </source>
</reference>
<dbReference type="EMBL" id="JANJQO010001378">
    <property type="protein sequence ID" value="KAJ2971246.1"/>
    <property type="molecule type" value="Genomic_DNA"/>
</dbReference>
<name>A0ACC1MYA0_9HYPO</name>
<proteinExistence type="predicted"/>
<sequence length="313" mass="35063">MHGEHKLTGSEERADSLDTESLLSEEHPSEKQPLQPLVLAARAKRNRRIKVWLHAAAIVFYSAMTIVLYTWSLRLRTVHGRASGCEIGMISSPAQEAVEYEQRVITHNLDDPNSKYRGEPSPAVDAAWDELLQYNNLRAYEDELRAANMTSVPLSDAKGGYLVTLDVYHTLHCVNRARKALYPAYYASPNRPEVDRAHVEHCLDLLRQVLMCHGDVALHTYQWLDDRPAPWPTFQTTHQCRKWERIVEWSRGRDTGVSAGADLAASDAGDIVHRRGAASIVIVVGVAVVVSVVGTTYTPTLDMAFSLNYFSKV</sequence>
<accession>A0ACC1MYA0</accession>